<dbReference type="OMA" id="IVEIHEM"/>
<reference evidence="6" key="1">
    <citation type="submission" date="2025-08" db="UniProtKB">
        <authorList>
            <consortium name="RefSeq"/>
        </authorList>
    </citation>
    <scope>IDENTIFICATION</scope>
</reference>
<feature type="compositionally biased region" description="Low complexity" evidence="4">
    <location>
        <begin position="743"/>
        <end position="753"/>
    </location>
</feature>
<feature type="region of interest" description="Disordered" evidence="4">
    <location>
        <begin position="138"/>
        <end position="178"/>
    </location>
</feature>
<feature type="region of interest" description="Disordered" evidence="4">
    <location>
        <begin position="599"/>
        <end position="621"/>
    </location>
</feature>
<dbReference type="PROSITE" id="PS50297">
    <property type="entry name" value="ANK_REP_REGION"/>
    <property type="match status" value="2"/>
</dbReference>
<dbReference type="Pfam" id="PF12796">
    <property type="entry name" value="Ank_2"/>
    <property type="match status" value="1"/>
</dbReference>
<dbReference type="SMART" id="SM00248">
    <property type="entry name" value="ANK"/>
    <property type="match status" value="3"/>
</dbReference>
<gene>
    <name evidence="6" type="primary">LOC110979128</name>
</gene>
<dbReference type="InterPro" id="IPR035892">
    <property type="entry name" value="C2_domain_sf"/>
</dbReference>
<dbReference type="PROSITE" id="PS50088">
    <property type="entry name" value="ANK_REPEAT"/>
    <property type="match status" value="2"/>
</dbReference>
<feature type="region of interest" description="Disordered" evidence="4">
    <location>
        <begin position="846"/>
        <end position="870"/>
    </location>
</feature>
<dbReference type="OrthoDB" id="194358at2759"/>
<dbReference type="InterPro" id="IPR050776">
    <property type="entry name" value="Ank_Repeat/CDKN_Inhibitor"/>
</dbReference>
<feature type="region of interest" description="Disordered" evidence="4">
    <location>
        <begin position="798"/>
        <end position="830"/>
    </location>
</feature>
<keyword evidence="1" id="KW-0677">Repeat</keyword>
<feature type="compositionally biased region" description="Low complexity" evidence="4">
    <location>
        <begin position="940"/>
        <end position="957"/>
    </location>
</feature>
<accession>A0A8B7YCT7</accession>
<dbReference type="RefSeq" id="XP_022090372.1">
    <property type="nucleotide sequence ID" value="XM_022234680.1"/>
</dbReference>
<keyword evidence="5" id="KW-1185">Reference proteome</keyword>
<feature type="region of interest" description="Disordered" evidence="4">
    <location>
        <begin position="688"/>
        <end position="774"/>
    </location>
</feature>
<name>A0A8B7YCT7_ACAPL</name>
<feature type="compositionally biased region" description="Basic and acidic residues" evidence="4">
    <location>
        <begin position="138"/>
        <end position="168"/>
    </location>
</feature>
<proteinExistence type="predicted"/>
<evidence type="ECO:0000256" key="1">
    <source>
        <dbReference type="ARBA" id="ARBA00022737"/>
    </source>
</evidence>
<dbReference type="Gene3D" id="2.60.40.150">
    <property type="entry name" value="C2 domain"/>
    <property type="match status" value="1"/>
</dbReference>
<feature type="compositionally biased region" description="Basic and acidic residues" evidence="4">
    <location>
        <begin position="547"/>
        <end position="558"/>
    </location>
</feature>
<dbReference type="SUPFAM" id="SSF48403">
    <property type="entry name" value="Ankyrin repeat"/>
    <property type="match status" value="1"/>
</dbReference>
<dbReference type="PANTHER" id="PTHR24201:SF15">
    <property type="entry name" value="ANKYRIN REPEAT DOMAIN-CONTAINING PROTEIN 66"/>
    <property type="match status" value="1"/>
</dbReference>
<feature type="region of interest" description="Disordered" evidence="4">
    <location>
        <begin position="506"/>
        <end position="577"/>
    </location>
</feature>
<feature type="compositionally biased region" description="Polar residues" evidence="4">
    <location>
        <begin position="169"/>
        <end position="178"/>
    </location>
</feature>
<dbReference type="InterPro" id="IPR002110">
    <property type="entry name" value="Ankyrin_rpt"/>
</dbReference>
<dbReference type="AlphaFoldDB" id="A0A8B7YCT7"/>
<feature type="compositionally biased region" description="Polar residues" evidence="4">
    <location>
        <begin position="761"/>
        <end position="774"/>
    </location>
</feature>
<dbReference type="Gene3D" id="1.25.40.20">
    <property type="entry name" value="Ankyrin repeat-containing domain"/>
    <property type="match status" value="1"/>
</dbReference>
<keyword evidence="2 3" id="KW-0040">ANK repeat</keyword>
<dbReference type="GeneID" id="110979128"/>
<organism evidence="5 6">
    <name type="scientific">Acanthaster planci</name>
    <name type="common">Crown-of-thorns starfish</name>
    <dbReference type="NCBI Taxonomy" id="133434"/>
    <lineage>
        <taxon>Eukaryota</taxon>
        <taxon>Metazoa</taxon>
        <taxon>Echinodermata</taxon>
        <taxon>Eleutherozoa</taxon>
        <taxon>Asterozoa</taxon>
        <taxon>Asteroidea</taxon>
        <taxon>Valvatacea</taxon>
        <taxon>Valvatida</taxon>
        <taxon>Acanthasteridae</taxon>
        <taxon>Acanthaster</taxon>
    </lineage>
</organism>
<evidence type="ECO:0000256" key="2">
    <source>
        <dbReference type="ARBA" id="ARBA00023043"/>
    </source>
</evidence>
<protein>
    <submittedName>
        <fullName evidence="6">Uncharacterized protein LOC110979128</fullName>
    </submittedName>
</protein>
<dbReference type="Proteomes" id="UP000694845">
    <property type="component" value="Unplaced"/>
</dbReference>
<sequence length="995" mass="111015">MEFEDTKLHEAVRYGDTNLVESALKENLDPNAIGLYQWGPLHEAASNGDLEILSLLLQYKGDPNAKDHLHSSTPVHYACREGHVECLEALLEMGGSYDITNGDGETGLDVAVGKCRELLDKQRTKDFIRASVKEKLGQSENEDKVIRDGTPETKGKDSVSENVNEHRSPTPSVKSNLPTAWDTIEVHDMNIKQDKDAGTGLLQLSFEYNSHTSIMKIRVWQLEDILLPPAEVASITRVSIRSRLLPDKKGDTKRKTEDAKIEDLEKMKTSIVSVKRKTARESFKAIYLPCTFRFTKPLEYKNVTKEMVESKTVHIDVNVKQKYSNKSFTVANLQLPLKEAVRKLRKKRYGLHPCINYTMPDNIHSYDPNDLIIVSEGMYSNKTVSNPNLRATSKQSLKVETENERASSDINLQTVRCHSAESIPSVSLSIPEDEQEENEALQAIAVMDDSPRSSRLSHSNPEIHIVEIHEMDTILPGAAKTDLTEVKVDSSLRKISRSSPNIPVLQVEDLEADSPPKKLNRPMSPPNRLAVPPITYNRRHQQSSSRIKRELPDVENVKKTPNSKSGQEPPKPGKAVPLSAIHSDPALEEVDEKCRTLHHPTGSLHISEPSKSGVAGKKEAVKARIREKRNLMSKDGQHRLLKTFSEKEGIDSLAFEHEEASGTRHVEYGEISEVPTSPVKLTASNFSSALGQKTASGEGKSSKQRSKGGDRSSRSVLPMSELPLAPSHLPKLETVSETRFSRLTPSSHSTPKKSSLRDPTKTQQIPKRLDLSTSRTLETNQDAVCALNFPQSITHGILHTELRRPTSPPQRLSSPEDLNKSRSPSPGSEARVHFLSETEIIEPHYKQTSPARRIRTPVSESGQKRSKTPDRVEIEMSHLQLDTTFQKETTTPEFKLQMFQRTSRDPHPAFDHFIRGQAAGSKQQLDSQEEGMDPFFVPETPTGSPMAGGSSGPSQQPRRLVKGSIQSDKRTELKQGEIMRPVENPSIVRMKQSVL</sequence>
<evidence type="ECO:0000313" key="5">
    <source>
        <dbReference type="Proteomes" id="UP000694845"/>
    </source>
</evidence>
<dbReference type="KEGG" id="aplc:110979128"/>
<evidence type="ECO:0000313" key="6">
    <source>
        <dbReference type="RefSeq" id="XP_022090372.1"/>
    </source>
</evidence>
<dbReference type="InterPro" id="IPR036770">
    <property type="entry name" value="Ankyrin_rpt-contain_sf"/>
</dbReference>
<evidence type="ECO:0000256" key="4">
    <source>
        <dbReference type="SAM" id="MobiDB-lite"/>
    </source>
</evidence>
<dbReference type="PANTHER" id="PTHR24201">
    <property type="entry name" value="ANK_REP_REGION DOMAIN-CONTAINING PROTEIN"/>
    <property type="match status" value="1"/>
</dbReference>
<feature type="compositionally biased region" description="Basic and acidic residues" evidence="4">
    <location>
        <begin position="730"/>
        <end position="740"/>
    </location>
</feature>
<evidence type="ECO:0000256" key="3">
    <source>
        <dbReference type="PROSITE-ProRule" id="PRU00023"/>
    </source>
</evidence>
<feature type="region of interest" description="Disordered" evidence="4">
    <location>
        <begin position="919"/>
        <end position="970"/>
    </location>
</feature>
<feature type="repeat" description="ANK" evidence="3">
    <location>
        <begin position="70"/>
        <end position="102"/>
    </location>
</feature>
<feature type="repeat" description="ANK" evidence="3">
    <location>
        <begin position="40"/>
        <end position="68"/>
    </location>
</feature>